<dbReference type="Proteomes" id="UP000581769">
    <property type="component" value="Unassembled WGS sequence"/>
</dbReference>
<dbReference type="RefSeq" id="WP_184781747.1">
    <property type="nucleotide sequence ID" value="NZ_JACHMG010000001.1"/>
</dbReference>
<dbReference type="EMBL" id="JACHMG010000001">
    <property type="protein sequence ID" value="MBB4686972.1"/>
    <property type="molecule type" value="Genomic_DNA"/>
</dbReference>
<organism evidence="2 3">
    <name type="scientific">Amycolatopsis jiangsuensis</name>
    <dbReference type="NCBI Taxonomy" id="1181879"/>
    <lineage>
        <taxon>Bacteria</taxon>
        <taxon>Bacillati</taxon>
        <taxon>Actinomycetota</taxon>
        <taxon>Actinomycetes</taxon>
        <taxon>Pseudonocardiales</taxon>
        <taxon>Pseudonocardiaceae</taxon>
        <taxon>Amycolatopsis</taxon>
    </lineage>
</organism>
<keyword evidence="1" id="KW-1133">Transmembrane helix</keyword>
<evidence type="ECO:0000313" key="3">
    <source>
        <dbReference type="Proteomes" id="UP000581769"/>
    </source>
</evidence>
<reference evidence="2 3" key="1">
    <citation type="submission" date="2020-08" db="EMBL/GenBank/DDBJ databases">
        <title>Sequencing the genomes of 1000 actinobacteria strains.</title>
        <authorList>
            <person name="Klenk H.-P."/>
        </authorList>
    </citation>
    <scope>NUCLEOTIDE SEQUENCE [LARGE SCALE GENOMIC DNA]</scope>
    <source>
        <strain evidence="2 3">DSM 45859</strain>
    </source>
</reference>
<evidence type="ECO:0000256" key="1">
    <source>
        <dbReference type="SAM" id="Phobius"/>
    </source>
</evidence>
<feature type="transmembrane region" description="Helical" evidence="1">
    <location>
        <begin position="34"/>
        <end position="63"/>
    </location>
</feature>
<feature type="transmembrane region" description="Helical" evidence="1">
    <location>
        <begin position="69"/>
        <end position="87"/>
    </location>
</feature>
<gene>
    <name evidence="2" type="ORF">BJY18_004457</name>
</gene>
<proteinExistence type="predicted"/>
<name>A0A840J0K2_9PSEU</name>
<comment type="caution">
    <text evidence="2">The sequence shown here is derived from an EMBL/GenBank/DDBJ whole genome shotgun (WGS) entry which is preliminary data.</text>
</comment>
<protein>
    <submittedName>
        <fullName evidence="2">Uncharacterized protein</fullName>
    </submittedName>
</protein>
<keyword evidence="1" id="KW-0472">Membrane</keyword>
<dbReference type="AlphaFoldDB" id="A0A840J0K2"/>
<evidence type="ECO:0000313" key="2">
    <source>
        <dbReference type="EMBL" id="MBB4686972.1"/>
    </source>
</evidence>
<keyword evidence="1" id="KW-0812">Transmembrane</keyword>
<keyword evidence="3" id="KW-1185">Reference proteome</keyword>
<sequence>MAATGDVFARAGASISEGDRATVRRSLTEEIRPLYIAYWWAMGFGKLFTLATLFFVASIVAIFGDYSRVVLIATLSASAILIGVPAIKLHRFVWQALNLAVGVYVVALEGELNVDE</sequence>
<accession>A0A840J0K2</accession>